<gene>
    <name evidence="2" type="ORF">J2X98_001395</name>
</gene>
<dbReference type="EMBL" id="JAUSRE010000005">
    <property type="protein sequence ID" value="MDP9887817.1"/>
    <property type="molecule type" value="Genomic_DNA"/>
</dbReference>
<dbReference type="Proteomes" id="UP001226577">
    <property type="component" value="Unassembled WGS sequence"/>
</dbReference>
<evidence type="ECO:0000313" key="3">
    <source>
        <dbReference type="Proteomes" id="UP001226577"/>
    </source>
</evidence>
<sequence length="34" mass="3353">MTVTATASPEAQTAPPGLPLPTGSMPGADQTLEN</sequence>
<evidence type="ECO:0000256" key="1">
    <source>
        <dbReference type="SAM" id="MobiDB-lite"/>
    </source>
</evidence>
<reference evidence="2 3" key="1">
    <citation type="submission" date="2023-07" db="EMBL/GenBank/DDBJ databases">
        <title>Sorghum-associated microbial communities from plants grown in Nebraska, USA.</title>
        <authorList>
            <person name="Schachtman D."/>
        </authorList>
    </citation>
    <scope>NUCLEOTIDE SEQUENCE [LARGE SCALE GENOMIC DNA]</scope>
    <source>
        <strain evidence="2 3">CC222</strain>
    </source>
</reference>
<proteinExistence type="predicted"/>
<comment type="caution">
    <text evidence="2">The sequence shown here is derived from an EMBL/GenBank/DDBJ whole genome shotgun (WGS) entry which is preliminary data.</text>
</comment>
<evidence type="ECO:0000313" key="2">
    <source>
        <dbReference type="EMBL" id="MDP9887817.1"/>
    </source>
</evidence>
<name>A0ABT9RRY6_9MICC</name>
<protein>
    <submittedName>
        <fullName evidence="2">Uncharacterized protein</fullName>
    </submittedName>
</protein>
<feature type="compositionally biased region" description="Polar residues" evidence="1">
    <location>
        <begin position="1"/>
        <end position="11"/>
    </location>
</feature>
<keyword evidence="3" id="KW-1185">Reference proteome</keyword>
<feature type="region of interest" description="Disordered" evidence="1">
    <location>
        <begin position="1"/>
        <end position="34"/>
    </location>
</feature>
<accession>A0ABT9RRY6</accession>
<organism evidence="2 3">
    <name type="scientific">Pseudarthrobacter enclensis</name>
    <dbReference type="NCBI Taxonomy" id="993070"/>
    <lineage>
        <taxon>Bacteria</taxon>
        <taxon>Bacillati</taxon>
        <taxon>Actinomycetota</taxon>
        <taxon>Actinomycetes</taxon>
        <taxon>Micrococcales</taxon>
        <taxon>Micrococcaceae</taxon>
        <taxon>Pseudarthrobacter</taxon>
    </lineage>
</organism>